<organism evidence="3 4">
    <name type="scientific">Bradyrhizobium lablabi</name>
    <dbReference type="NCBI Taxonomy" id="722472"/>
    <lineage>
        <taxon>Bacteria</taxon>
        <taxon>Pseudomonadati</taxon>
        <taxon>Pseudomonadota</taxon>
        <taxon>Alphaproteobacteria</taxon>
        <taxon>Hyphomicrobiales</taxon>
        <taxon>Nitrobacteraceae</taxon>
        <taxon>Bradyrhizobium</taxon>
    </lineage>
</organism>
<dbReference type="EMBL" id="LT670844">
    <property type="protein sequence ID" value="SHM07024.1"/>
    <property type="molecule type" value="Genomic_DNA"/>
</dbReference>
<keyword evidence="1" id="KW-0175">Coiled coil</keyword>
<dbReference type="AlphaFoldDB" id="A0A1M7FSH3"/>
<dbReference type="Proteomes" id="UP000189935">
    <property type="component" value="Chromosome I"/>
</dbReference>
<evidence type="ECO:0000256" key="2">
    <source>
        <dbReference type="SAM" id="MobiDB-lite"/>
    </source>
</evidence>
<feature type="coiled-coil region" evidence="1">
    <location>
        <begin position="62"/>
        <end position="122"/>
    </location>
</feature>
<sequence length="227" mass="25117">MALLRMATSKSAPPPPRSPERVALAAAIERHTAAVREHDATTRALDEAKARIYHDGNQAEAVEKAKAAVENAKANAAKHMTESLLGKAGEAPVSIQEARRALQDAEDELEALKAVEATLQTRLTACTSELDWAKRHLRDRVRDVVSSEPGIRNLLTKFEAAKKDLEQRHLDLRWFSRQFMIPDEFKNWDLEGIRHEPQPNALSELTAPWAAALEQLAVDADTPLPAS</sequence>
<reference evidence="3 4" key="1">
    <citation type="submission" date="2016-11" db="EMBL/GenBank/DDBJ databases">
        <authorList>
            <person name="Jaros S."/>
            <person name="Januszkiewicz K."/>
            <person name="Wedrychowicz H."/>
        </authorList>
    </citation>
    <scope>NUCLEOTIDE SEQUENCE [LARGE SCALE GENOMIC DNA]</scope>
    <source>
        <strain evidence="3 4">GAS499</strain>
    </source>
</reference>
<feature type="region of interest" description="Disordered" evidence="2">
    <location>
        <begin position="1"/>
        <end position="20"/>
    </location>
</feature>
<evidence type="ECO:0000313" key="3">
    <source>
        <dbReference type="EMBL" id="SHM07024.1"/>
    </source>
</evidence>
<name>A0A1M7FSH3_9BRAD</name>
<protein>
    <submittedName>
        <fullName evidence="3">Uncharacterized protein</fullName>
    </submittedName>
</protein>
<dbReference type="RefSeq" id="WP_079544551.1">
    <property type="nucleotide sequence ID" value="NZ_LT670844.1"/>
</dbReference>
<gene>
    <name evidence="3" type="ORF">SAMN05444159_7591</name>
</gene>
<proteinExistence type="predicted"/>
<evidence type="ECO:0000256" key="1">
    <source>
        <dbReference type="SAM" id="Coils"/>
    </source>
</evidence>
<evidence type="ECO:0000313" key="4">
    <source>
        <dbReference type="Proteomes" id="UP000189935"/>
    </source>
</evidence>
<accession>A0A1M7FSH3</accession>